<feature type="region of interest" description="Disordered" evidence="1">
    <location>
        <begin position="837"/>
        <end position="860"/>
    </location>
</feature>
<dbReference type="Gene3D" id="3.40.50.300">
    <property type="entry name" value="P-loop containing nucleotide triphosphate hydrolases"/>
    <property type="match status" value="1"/>
</dbReference>
<dbReference type="Proteomes" id="UP000198362">
    <property type="component" value="Unassembled WGS sequence"/>
</dbReference>
<dbReference type="Pfam" id="PF22738">
    <property type="entry name" value="NNH7"/>
    <property type="match status" value="1"/>
</dbReference>
<name>A0A239PDT8_9ACTN</name>
<dbReference type="AlphaFoldDB" id="A0A239PDT8"/>
<gene>
    <name evidence="3" type="ORF">SAMN05421812_12092</name>
</gene>
<dbReference type="OrthoDB" id="419933at2"/>
<protein>
    <recommendedName>
        <fullName evidence="2">NACHT N-terminal Helical domain-containing protein</fullName>
    </recommendedName>
</protein>
<evidence type="ECO:0000313" key="3">
    <source>
        <dbReference type="EMBL" id="SNT65162.1"/>
    </source>
</evidence>
<dbReference type="SUPFAM" id="SSF52540">
    <property type="entry name" value="P-loop containing nucleoside triphosphate hydrolases"/>
    <property type="match status" value="1"/>
</dbReference>
<proteinExistence type="predicted"/>
<accession>A0A239PDT8</accession>
<feature type="compositionally biased region" description="Low complexity" evidence="1">
    <location>
        <begin position="851"/>
        <end position="860"/>
    </location>
</feature>
<evidence type="ECO:0000313" key="4">
    <source>
        <dbReference type="Proteomes" id="UP000198362"/>
    </source>
</evidence>
<feature type="domain" description="NACHT N-terminal Helical" evidence="2">
    <location>
        <begin position="5"/>
        <end position="223"/>
    </location>
</feature>
<dbReference type="InterPro" id="IPR027417">
    <property type="entry name" value="P-loop_NTPase"/>
</dbReference>
<dbReference type="RefSeq" id="WP_089254873.1">
    <property type="nucleotide sequence ID" value="NZ_FZPH01000020.1"/>
</dbReference>
<dbReference type="EMBL" id="FZPH01000020">
    <property type="protein sequence ID" value="SNT65162.1"/>
    <property type="molecule type" value="Genomic_DNA"/>
</dbReference>
<reference evidence="3 4" key="1">
    <citation type="submission" date="2017-06" db="EMBL/GenBank/DDBJ databases">
        <authorList>
            <person name="Kim H.J."/>
            <person name="Triplett B.A."/>
        </authorList>
    </citation>
    <scope>NUCLEOTIDE SEQUENCE [LARGE SCALE GENOMIC DNA]</scope>
    <source>
        <strain evidence="3 4">CGMCC 4.5593</strain>
    </source>
</reference>
<feature type="compositionally biased region" description="Basic residues" evidence="1">
    <location>
        <begin position="841"/>
        <end position="850"/>
    </location>
</feature>
<organism evidence="3 4">
    <name type="scientific">Asanoa hainanensis</name>
    <dbReference type="NCBI Taxonomy" id="560556"/>
    <lineage>
        <taxon>Bacteria</taxon>
        <taxon>Bacillati</taxon>
        <taxon>Actinomycetota</taxon>
        <taxon>Actinomycetes</taxon>
        <taxon>Micromonosporales</taxon>
        <taxon>Micromonosporaceae</taxon>
        <taxon>Asanoa</taxon>
    </lineage>
</organism>
<sequence length="860" mass="93987">MRDSSPLTYAGALQIIHGRQHRILRLLDRLADAGLLLGAVVFPPVLALVDAKQELTGALRDGLGRATERLGSAGGRDRLELIAAAHTTVALSAIFDAIAQRVGPSFARLEVTEEEKLQLASAPGHLVKQQEWTAALLAADMPMPGPTRGFQENLVEELAPRFTALANKAVAFFEGLRAWRELDVDAGALRAEVSDLAISLYRERYTQMAADVPEFFVWASIGEHAATRDRLNTLNQAMAEILAGQSEAMGKLHDLLASANTRGRPEVDLYRSRLARVNAAALHKPLLRTGSVPSGLSLPTVSEGFVTPRFRTALSGPGARASQEAWWTDQPVHDRLDEFLAAFLAHPQSVRAPLVVLGHPGAGKSMLTSVLAARLPSESFTVVPVQLRRVNADDSVHAQIETALQDLLHEQVSWARIADEGRDAVRVVLLDGFDELMQATGAAQSSYLTEVKAFQEHEYDLGRPVAVVVTSRTLVVDRARIPPGCLLVKLEDFDNAQLGSWLSAWNAVNAAADGFRPLTVDEVLHHGTLARQPLLLTMLAIYAADPAAERLDAGDLSTAALYQRLLESFIRRQVIEKPERPPAPEDVPALIATERWALSIAAYAMFNRGRQYAAEEDLDRDLEALLGAGEPHSQRGFGARLGRARQTMGNFFFVHVSHADEGSGPGRQSYEFLHATFGEFLLADRAIRLLEGYARQHAIHRADPSSHPKPDDGMLRALLSHQPLVERRPALEFARQLLLARDEPFRQQIVESARHLVAGARSGEVPSDYRPTVFDVIDRAALYTVNLVLLAGAAGGFPAAQSQVRGFARLWWAVLPTESWDRLEEALTVETNAGSQALRLHNGHGRRGRSRSLSSAIDKT</sequence>
<keyword evidence="4" id="KW-1185">Reference proteome</keyword>
<dbReference type="InterPro" id="IPR054567">
    <property type="entry name" value="NNH7"/>
</dbReference>
<evidence type="ECO:0000256" key="1">
    <source>
        <dbReference type="SAM" id="MobiDB-lite"/>
    </source>
</evidence>
<evidence type="ECO:0000259" key="2">
    <source>
        <dbReference type="Pfam" id="PF22738"/>
    </source>
</evidence>